<reference evidence="3 4" key="1">
    <citation type="submission" date="2021-01" db="EMBL/GenBank/DDBJ databases">
        <title>Whole genome shotgun sequence of Planotetraspora kaengkrachanensis NBRC 104272.</title>
        <authorList>
            <person name="Komaki H."/>
            <person name="Tamura T."/>
        </authorList>
    </citation>
    <scope>NUCLEOTIDE SEQUENCE [LARGE SCALE GENOMIC DNA]</scope>
    <source>
        <strain evidence="3 4">NBRC 104272</strain>
    </source>
</reference>
<dbReference type="RefSeq" id="WP_203886164.1">
    <property type="nucleotide sequence ID" value="NZ_BAABHH010000024.1"/>
</dbReference>
<dbReference type="EMBL" id="BONV01000033">
    <property type="protein sequence ID" value="GIG82842.1"/>
    <property type="molecule type" value="Genomic_DNA"/>
</dbReference>
<keyword evidence="4" id="KW-1185">Reference proteome</keyword>
<dbReference type="GO" id="GO:0015888">
    <property type="term" value="P:thiamine transport"/>
    <property type="evidence" value="ECO:0007669"/>
    <property type="project" value="TreeGrafter"/>
</dbReference>
<dbReference type="SUPFAM" id="SSF53850">
    <property type="entry name" value="Periplasmic binding protein-like II"/>
    <property type="match status" value="1"/>
</dbReference>
<dbReference type="Gene3D" id="3.40.190.10">
    <property type="entry name" value="Periplasmic binding protein-like II"/>
    <property type="match status" value="2"/>
</dbReference>
<comment type="caution">
    <text evidence="3">The sequence shown here is derived from an EMBL/GenBank/DDBJ whole genome shotgun (WGS) entry which is preliminary data.</text>
</comment>
<evidence type="ECO:0000313" key="4">
    <source>
        <dbReference type="Proteomes" id="UP000630097"/>
    </source>
</evidence>
<dbReference type="GO" id="GO:0030288">
    <property type="term" value="C:outer membrane-bounded periplasmic space"/>
    <property type="evidence" value="ECO:0007669"/>
    <property type="project" value="TreeGrafter"/>
</dbReference>
<dbReference type="Pfam" id="PF13416">
    <property type="entry name" value="SBP_bac_8"/>
    <property type="match status" value="1"/>
</dbReference>
<evidence type="ECO:0000256" key="2">
    <source>
        <dbReference type="SAM" id="SignalP"/>
    </source>
</evidence>
<dbReference type="PANTHER" id="PTHR30006">
    <property type="entry name" value="THIAMINE-BINDING PERIPLASMIC PROTEIN-RELATED"/>
    <property type="match status" value="1"/>
</dbReference>
<feature type="chain" id="PRO_5035168235" evidence="2">
    <location>
        <begin position="27"/>
        <end position="350"/>
    </location>
</feature>
<dbReference type="Proteomes" id="UP000630097">
    <property type="component" value="Unassembled WGS sequence"/>
</dbReference>
<dbReference type="AlphaFoldDB" id="A0A8J3V9N8"/>
<protein>
    <submittedName>
        <fullName evidence="3">Spermidine/putrescine ABC transporter substrate-binding protein</fullName>
    </submittedName>
</protein>
<sequence>MKRLAIAALTAGLGLAAAGCSSTPDASEHAITVSTFSFGTEQFNQVVVQPFEKATGIKVQVETGNNADRLAKLQVNKAHPTVDVMLISDYFAALGEKQGLFDKIDAAAVPNLSKIYDFAKSTDGYGPAYTFQLLGELYRTDGITDPQKAADWKTLWDGGYKGKIAVPDMAPTAGQLFLSATSDVFGSGPGDVESGFSNLTQLAPNVLKFYTSTTEVTSLLDRGEVVAAPALDSFAVDLVKAGKPIAWAVPAKGRYMATNEAQVVKGTAHKADAEKFIDFLLSADVQSKAAAAYYDKPVNKDATVPDVLTKVAGDAAKDPVAAGYTTLDMAPIVANRTQWVERYAREVSSK</sequence>
<feature type="signal peptide" evidence="2">
    <location>
        <begin position="1"/>
        <end position="26"/>
    </location>
</feature>
<accession>A0A8J3V9N8</accession>
<evidence type="ECO:0000256" key="1">
    <source>
        <dbReference type="ARBA" id="ARBA00022729"/>
    </source>
</evidence>
<gene>
    <name evidence="3" type="ORF">Pka01_59690</name>
</gene>
<dbReference type="PANTHER" id="PTHR30006:SF2">
    <property type="entry name" value="ABC TRANSPORTER SUBSTRATE-BINDING PROTEIN"/>
    <property type="match status" value="1"/>
</dbReference>
<evidence type="ECO:0000313" key="3">
    <source>
        <dbReference type="EMBL" id="GIG82842.1"/>
    </source>
</evidence>
<dbReference type="GO" id="GO:0030975">
    <property type="term" value="F:thiamine binding"/>
    <property type="evidence" value="ECO:0007669"/>
    <property type="project" value="TreeGrafter"/>
</dbReference>
<dbReference type="GO" id="GO:0030976">
    <property type="term" value="F:thiamine pyrophosphate binding"/>
    <property type="evidence" value="ECO:0007669"/>
    <property type="project" value="TreeGrafter"/>
</dbReference>
<dbReference type="PROSITE" id="PS51257">
    <property type="entry name" value="PROKAR_LIPOPROTEIN"/>
    <property type="match status" value="1"/>
</dbReference>
<keyword evidence="1 2" id="KW-0732">Signal</keyword>
<dbReference type="CDD" id="cd13589">
    <property type="entry name" value="PBP2_polyamine_RpCGA009"/>
    <property type="match status" value="1"/>
</dbReference>
<name>A0A8J3V9N8_9ACTN</name>
<proteinExistence type="predicted"/>
<dbReference type="InterPro" id="IPR006059">
    <property type="entry name" value="SBP"/>
</dbReference>
<organism evidence="3 4">
    <name type="scientific">Planotetraspora kaengkrachanensis</name>
    <dbReference type="NCBI Taxonomy" id="575193"/>
    <lineage>
        <taxon>Bacteria</taxon>
        <taxon>Bacillati</taxon>
        <taxon>Actinomycetota</taxon>
        <taxon>Actinomycetes</taxon>
        <taxon>Streptosporangiales</taxon>
        <taxon>Streptosporangiaceae</taxon>
        <taxon>Planotetraspora</taxon>
    </lineage>
</organism>